<dbReference type="InterPro" id="IPR029063">
    <property type="entry name" value="SAM-dependent_MTases_sf"/>
</dbReference>
<evidence type="ECO:0000256" key="4">
    <source>
        <dbReference type="ARBA" id="ARBA00022691"/>
    </source>
</evidence>
<dbReference type="Pfam" id="PF01234">
    <property type="entry name" value="NNMT_PNMT_TEMT"/>
    <property type="match status" value="1"/>
</dbReference>
<dbReference type="PROSITE" id="PS51681">
    <property type="entry name" value="SAM_MT_NNMT_PNMT_TEMT"/>
    <property type="match status" value="1"/>
</dbReference>
<keyword evidence="2" id="KW-0489">Methyltransferase</keyword>
<organism evidence="5 6">
    <name type="scientific">Engystomops pustulosus</name>
    <name type="common">Tungara frog</name>
    <name type="synonym">Physalaemus pustulosus</name>
    <dbReference type="NCBI Taxonomy" id="76066"/>
    <lineage>
        <taxon>Eukaryota</taxon>
        <taxon>Metazoa</taxon>
        <taxon>Chordata</taxon>
        <taxon>Craniata</taxon>
        <taxon>Vertebrata</taxon>
        <taxon>Euteleostomi</taxon>
        <taxon>Amphibia</taxon>
        <taxon>Batrachia</taxon>
        <taxon>Anura</taxon>
        <taxon>Neobatrachia</taxon>
        <taxon>Hyloidea</taxon>
        <taxon>Leptodactylidae</taxon>
        <taxon>Leiuperinae</taxon>
        <taxon>Engystomops</taxon>
    </lineage>
</organism>
<keyword evidence="6" id="KW-1185">Reference proteome</keyword>
<evidence type="ECO:0000313" key="5">
    <source>
        <dbReference type="EMBL" id="KAG8568198.1"/>
    </source>
</evidence>
<evidence type="ECO:0000256" key="3">
    <source>
        <dbReference type="ARBA" id="ARBA00022679"/>
    </source>
</evidence>
<dbReference type="Proteomes" id="UP000824782">
    <property type="component" value="Unassembled WGS sequence"/>
</dbReference>
<comment type="caution">
    <text evidence="5">The sequence shown here is derived from an EMBL/GenBank/DDBJ whole genome shotgun (WGS) entry which is preliminary data.</text>
</comment>
<dbReference type="AlphaFoldDB" id="A0AAV7B6J0"/>
<dbReference type="SUPFAM" id="SSF53335">
    <property type="entry name" value="S-adenosyl-L-methionine-dependent methyltransferases"/>
    <property type="match status" value="1"/>
</dbReference>
<comment type="similarity">
    <text evidence="1">Belongs to the class I-like SAM-binding methyltransferase superfamily. NNMT/PNMT/TEMT family.</text>
</comment>
<name>A0AAV7B6J0_ENGPU</name>
<keyword evidence="3" id="KW-0808">Transferase</keyword>
<dbReference type="GO" id="GO:0008170">
    <property type="term" value="F:N-methyltransferase activity"/>
    <property type="evidence" value="ECO:0007669"/>
    <property type="project" value="TreeGrafter"/>
</dbReference>
<dbReference type="PANTHER" id="PTHR10867">
    <property type="entry name" value="NNMT/PNMT/TEMT FAMILY MEMBER"/>
    <property type="match status" value="1"/>
</dbReference>
<evidence type="ECO:0000256" key="1">
    <source>
        <dbReference type="ARBA" id="ARBA00007996"/>
    </source>
</evidence>
<dbReference type="Gene3D" id="3.40.50.150">
    <property type="entry name" value="Vaccinia Virus protein VP39"/>
    <property type="match status" value="1"/>
</dbReference>
<evidence type="ECO:0008006" key="7">
    <source>
        <dbReference type="Google" id="ProtNLM"/>
    </source>
</evidence>
<sequence>MKGNKVYHQKEFSAKEFFETCLSADSHPAIYEEVVCFPMRQLHKELSSGHIKGKTLIEFTLGPVLFKLLVCCEYFEEITVLEFNDECSMELKKWLKKHPEAIDWTHVSQFACSLDGKSNGWREKNEKVRERVKQVIDCDITADTLVAPGVLPPADCLLCIWGLDVISKDQDDFQKNLEKMAALLKSGGHLLLFGTINAELYKVGEHSFHIVNYDEEFLRKALRDCGFVIESLENRPRGEFSDSIIYDSFVYVRARKVRNP</sequence>
<dbReference type="GO" id="GO:0005829">
    <property type="term" value="C:cytosol"/>
    <property type="evidence" value="ECO:0007669"/>
    <property type="project" value="TreeGrafter"/>
</dbReference>
<keyword evidence="4" id="KW-0949">S-adenosyl-L-methionine</keyword>
<dbReference type="EMBL" id="WNYA01000006">
    <property type="protein sequence ID" value="KAG8568198.1"/>
    <property type="molecule type" value="Genomic_DNA"/>
</dbReference>
<evidence type="ECO:0000313" key="6">
    <source>
        <dbReference type="Proteomes" id="UP000824782"/>
    </source>
</evidence>
<proteinExistence type="inferred from homology"/>
<dbReference type="InterPro" id="IPR000940">
    <property type="entry name" value="NNMT_TEMT_trans"/>
</dbReference>
<protein>
    <recommendedName>
        <fullName evidence="7">Nicotinamide N-methyltransferase</fullName>
    </recommendedName>
</protein>
<accession>A0AAV7B6J0</accession>
<dbReference type="PANTHER" id="PTHR10867:SF44">
    <property type="entry name" value="NICOTINAMIDE N-METHYLTRANSFERASE ISOFORM X2"/>
    <property type="match status" value="1"/>
</dbReference>
<evidence type="ECO:0000256" key="2">
    <source>
        <dbReference type="ARBA" id="ARBA00022603"/>
    </source>
</evidence>
<reference evidence="5" key="1">
    <citation type="thesis" date="2020" institute="ProQuest LLC" country="789 East Eisenhower Parkway, Ann Arbor, MI, USA">
        <title>Comparative Genomics and Chromosome Evolution.</title>
        <authorList>
            <person name="Mudd A.B."/>
        </authorList>
    </citation>
    <scope>NUCLEOTIDE SEQUENCE</scope>
    <source>
        <strain evidence="5">237g6f4</strain>
        <tissue evidence="5">Blood</tissue>
    </source>
</reference>
<dbReference type="GO" id="GO:0032259">
    <property type="term" value="P:methylation"/>
    <property type="evidence" value="ECO:0007669"/>
    <property type="project" value="UniProtKB-KW"/>
</dbReference>
<gene>
    <name evidence="5" type="ORF">GDO81_013915</name>
</gene>